<evidence type="ECO:0000256" key="1">
    <source>
        <dbReference type="ARBA" id="ARBA00004571"/>
    </source>
</evidence>
<sequence length="666" mass="71641">MPVTRTVRRRAPVAGGFFAAAVAVCPAVAAEPGDTSITVEDVVVTAPMMGDPFTVVTDPRRPRQPVPAPDGGAYLKPIPGFSLSRKGGTNGDPALRGLGGSRLNIGVNDSAIPGGCPHRMDPPTAYVVPEAFDRITVLKGPQSVRYGASVAGTVRFERDTERFEAPGSRATLSALGGSFDRNDGLVDVTAGNRTGYLRGIATRSEAGDYEDGDGESVHSEFERWSTTAIAGWTPDADTRMELTYERGDGEAAYADRSMDGAAFDRTGVSLRATRENISPLIARVEATLYRNEIDHVMDNYTLRDTAPSVYRVMNPRRVTRGGRIEATLDLSAATELVTGVDYQHSARDGRMAMSATGEPALGDREDVATFRQTGVFGELAHYLGARDRVVVGARADEVTVTADRQATMMNPDGYGGVAAGTDDSDTNLSGFTRWEHELAASPASVYLGLGHAQRSPDFWERDRDFSLDPERATQLDAGWQYRGSRLTTTVALFYSRIDDYILITDDGDDARNIRARTVGGELDLRYALTPRWAVTGTVSYVRGENRTDGVPLAQMPPLEGTLGLRYDDGLWSGGVLLRGVARQDRIDPGSGTIYGTDIGETGGFGVVSVNAGYRPGERWTVTAGVDNLFDRTYAEHLASGSADAGTRTGRVNEPGRNAWVKLTARF</sequence>
<dbReference type="Pfam" id="PF07715">
    <property type="entry name" value="Plug"/>
    <property type="match status" value="1"/>
</dbReference>
<evidence type="ECO:0000256" key="4">
    <source>
        <dbReference type="ARBA" id="ARBA00023077"/>
    </source>
</evidence>
<keyword evidence="6" id="KW-0998">Cell outer membrane</keyword>
<dbReference type="Gene3D" id="2.40.170.20">
    <property type="entry name" value="TonB-dependent receptor, beta-barrel domain"/>
    <property type="match status" value="1"/>
</dbReference>
<feature type="domain" description="TonB-dependent receptor plug" evidence="8">
    <location>
        <begin position="67"/>
        <end position="152"/>
    </location>
</feature>
<evidence type="ECO:0000259" key="7">
    <source>
        <dbReference type="Pfam" id="PF00593"/>
    </source>
</evidence>
<name>A0A5B8R6M3_9ZZZZ</name>
<keyword evidence="3" id="KW-0812">Transmembrane</keyword>
<dbReference type="PANTHER" id="PTHR30069:SF49">
    <property type="entry name" value="OUTER MEMBRANE PROTEIN C"/>
    <property type="match status" value="1"/>
</dbReference>
<evidence type="ECO:0000256" key="6">
    <source>
        <dbReference type="ARBA" id="ARBA00023237"/>
    </source>
</evidence>
<dbReference type="NCBIfam" id="TIGR01778">
    <property type="entry name" value="TonB-copper"/>
    <property type="match status" value="1"/>
</dbReference>
<keyword evidence="2" id="KW-0813">Transport</keyword>
<dbReference type="CDD" id="cd01347">
    <property type="entry name" value="ligand_gated_channel"/>
    <property type="match status" value="1"/>
</dbReference>
<dbReference type="InterPro" id="IPR037066">
    <property type="entry name" value="Plug_dom_sf"/>
</dbReference>
<reference evidence="9" key="1">
    <citation type="submission" date="2019-06" db="EMBL/GenBank/DDBJ databases">
        <authorList>
            <person name="Murdoch R.W."/>
            <person name="Fathepure B."/>
        </authorList>
    </citation>
    <scope>NUCLEOTIDE SEQUENCE</scope>
</reference>
<keyword evidence="4" id="KW-0798">TonB box</keyword>
<proteinExistence type="predicted"/>
<dbReference type="Gene3D" id="2.170.130.10">
    <property type="entry name" value="TonB-dependent receptor, plug domain"/>
    <property type="match status" value="1"/>
</dbReference>
<dbReference type="PANTHER" id="PTHR30069">
    <property type="entry name" value="TONB-DEPENDENT OUTER MEMBRANE RECEPTOR"/>
    <property type="match status" value="1"/>
</dbReference>
<dbReference type="PROSITE" id="PS52016">
    <property type="entry name" value="TONB_DEPENDENT_REC_3"/>
    <property type="match status" value="1"/>
</dbReference>
<dbReference type="InterPro" id="IPR010100">
    <property type="entry name" value="TonB-dep_Cu_rcpt"/>
</dbReference>
<evidence type="ECO:0000256" key="2">
    <source>
        <dbReference type="ARBA" id="ARBA00022448"/>
    </source>
</evidence>
<evidence type="ECO:0000259" key="8">
    <source>
        <dbReference type="Pfam" id="PF07715"/>
    </source>
</evidence>
<accession>A0A5B8R6M3</accession>
<comment type="subcellular location">
    <subcellularLocation>
        <location evidence="1">Cell outer membrane</location>
        <topology evidence="1">Multi-pass membrane protein</topology>
    </subcellularLocation>
</comment>
<gene>
    <name evidence="9" type="ORF">KBTEX_00598</name>
</gene>
<dbReference type="InterPro" id="IPR036942">
    <property type="entry name" value="Beta-barrel_TonB_sf"/>
</dbReference>
<organism evidence="9">
    <name type="scientific">uncultured organism</name>
    <dbReference type="NCBI Taxonomy" id="155900"/>
    <lineage>
        <taxon>unclassified sequences</taxon>
        <taxon>environmental samples</taxon>
    </lineage>
</organism>
<dbReference type="InterPro" id="IPR039426">
    <property type="entry name" value="TonB-dep_rcpt-like"/>
</dbReference>
<keyword evidence="5" id="KW-0472">Membrane</keyword>
<dbReference type="Pfam" id="PF00593">
    <property type="entry name" value="TonB_dep_Rec_b-barrel"/>
    <property type="match status" value="1"/>
</dbReference>
<evidence type="ECO:0008006" key="10">
    <source>
        <dbReference type="Google" id="ProtNLM"/>
    </source>
</evidence>
<protein>
    <recommendedName>
        <fullName evidence="10">Vitamin B12 transporter BtuB</fullName>
    </recommendedName>
</protein>
<evidence type="ECO:0000256" key="5">
    <source>
        <dbReference type="ARBA" id="ARBA00023136"/>
    </source>
</evidence>
<dbReference type="GO" id="GO:0044718">
    <property type="term" value="P:siderophore transmembrane transport"/>
    <property type="evidence" value="ECO:0007669"/>
    <property type="project" value="TreeGrafter"/>
</dbReference>
<dbReference type="AlphaFoldDB" id="A0A5B8R6M3"/>
<dbReference type="EMBL" id="MN079082">
    <property type="protein sequence ID" value="QEA04290.1"/>
    <property type="molecule type" value="Genomic_DNA"/>
</dbReference>
<evidence type="ECO:0000313" key="9">
    <source>
        <dbReference type="EMBL" id="QEA04290.1"/>
    </source>
</evidence>
<evidence type="ECO:0000256" key="3">
    <source>
        <dbReference type="ARBA" id="ARBA00022692"/>
    </source>
</evidence>
<dbReference type="InterPro" id="IPR012910">
    <property type="entry name" value="Plug_dom"/>
</dbReference>
<feature type="domain" description="TonB-dependent receptor-like beta-barrel" evidence="7">
    <location>
        <begin position="207"/>
        <end position="628"/>
    </location>
</feature>
<dbReference type="SUPFAM" id="SSF56935">
    <property type="entry name" value="Porins"/>
    <property type="match status" value="1"/>
</dbReference>
<dbReference type="InterPro" id="IPR000531">
    <property type="entry name" value="Beta-barrel_TonB"/>
</dbReference>